<name>A0A9P0MR43_NEZVI</name>
<dbReference type="OrthoDB" id="197206at2759"/>
<organism evidence="10 11">
    <name type="scientific">Nezara viridula</name>
    <name type="common">Southern green stink bug</name>
    <name type="synonym">Cimex viridulus</name>
    <dbReference type="NCBI Taxonomy" id="85310"/>
    <lineage>
        <taxon>Eukaryota</taxon>
        <taxon>Metazoa</taxon>
        <taxon>Ecdysozoa</taxon>
        <taxon>Arthropoda</taxon>
        <taxon>Hexapoda</taxon>
        <taxon>Insecta</taxon>
        <taxon>Pterygota</taxon>
        <taxon>Neoptera</taxon>
        <taxon>Paraneoptera</taxon>
        <taxon>Hemiptera</taxon>
        <taxon>Heteroptera</taxon>
        <taxon>Panheteroptera</taxon>
        <taxon>Pentatomomorpha</taxon>
        <taxon>Pentatomoidea</taxon>
        <taxon>Pentatomidae</taxon>
        <taxon>Pentatominae</taxon>
        <taxon>Nezara</taxon>
    </lineage>
</organism>
<evidence type="ECO:0000313" key="10">
    <source>
        <dbReference type="EMBL" id="CAH1401904.1"/>
    </source>
</evidence>
<dbReference type="GO" id="GO:0006412">
    <property type="term" value="P:translation"/>
    <property type="evidence" value="ECO:0007669"/>
    <property type="project" value="UniProtKB-KW"/>
</dbReference>
<evidence type="ECO:0000313" key="11">
    <source>
        <dbReference type="Proteomes" id="UP001152798"/>
    </source>
</evidence>
<dbReference type="GO" id="GO:0005737">
    <property type="term" value="C:cytoplasm"/>
    <property type="evidence" value="ECO:0007669"/>
    <property type="project" value="UniProtKB-SubCell"/>
</dbReference>
<keyword evidence="7" id="KW-0175">Coiled coil</keyword>
<dbReference type="GO" id="GO:0000049">
    <property type="term" value="F:tRNA binding"/>
    <property type="evidence" value="ECO:0007669"/>
    <property type="project" value="UniProtKB-UniRule"/>
</dbReference>
<keyword evidence="11" id="KW-1185">Reference proteome</keyword>
<evidence type="ECO:0000256" key="8">
    <source>
        <dbReference type="SAM" id="MobiDB-lite"/>
    </source>
</evidence>
<evidence type="ECO:0000256" key="3">
    <source>
        <dbReference type="ARBA" id="ARBA00022555"/>
    </source>
</evidence>
<feature type="region of interest" description="Disordered" evidence="8">
    <location>
        <begin position="129"/>
        <end position="187"/>
    </location>
</feature>
<dbReference type="Gene3D" id="2.40.50.140">
    <property type="entry name" value="Nucleic acid-binding proteins"/>
    <property type="match status" value="1"/>
</dbReference>
<feature type="coiled-coil region" evidence="7">
    <location>
        <begin position="66"/>
        <end position="100"/>
    </location>
</feature>
<keyword evidence="2" id="KW-0963">Cytoplasm</keyword>
<dbReference type="InterPro" id="IPR051270">
    <property type="entry name" value="Tyrosine-tRNA_ligase_regulator"/>
</dbReference>
<dbReference type="PROSITE" id="PS50886">
    <property type="entry name" value="TRBD"/>
    <property type="match status" value="1"/>
</dbReference>
<keyword evidence="4 6" id="KW-0694">RNA-binding</keyword>
<dbReference type="InterPro" id="IPR012340">
    <property type="entry name" value="NA-bd_OB-fold"/>
</dbReference>
<evidence type="ECO:0000256" key="1">
    <source>
        <dbReference type="ARBA" id="ARBA00004496"/>
    </source>
</evidence>
<dbReference type="FunFam" id="2.40.50.140:FF:000047">
    <property type="entry name" value="tyrosine--tRNA ligase, cytoplasmic isoform X2"/>
    <property type="match status" value="1"/>
</dbReference>
<dbReference type="EMBL" id="OV725081">
    <property type="protein sequence ID" value="CAH1401904.1"/>
    <property type="molecule type" value="Genomic_DNA"/>
</dbReference>
<dbReference type="Pfam" id="PF01588">
    <property type="entry name" value="tRNA_bind"/>
    <property type="match status" value="1"/>
</dbReference>
<evidence type="ECO:0000256" key="6">
    <source>
        <dbReference type="PROSITE-ProRule" id="PRU00209"/>
    </source>
</evidence>
<evidence type="ECO:0000256" key="7">
    <source>
        <dbReference type="SAM" id="Coils"/>
    </source>
</evidence>
<evidence type="ECO:0000256" key="5">
    <source>
        <dbReference type="ARBA" id="ARBA00022917"/>
    </source>
</evidence>
<evidence type="ECO:0000259" key="9">
    <source>
        <dbReference type="PROSITE" id="PS50886"/>
    </source>
</evidence>
<accession>A0A9P0MR43</accession>
<proteinExistence type="predicted"/>
<reference evidence="10" key="1">
    <citation type="submission" date="2022-01" db="EMBL/GenBank/DDBJ databases">
        <authorList>
            <person name="King R."/>
        </authorList>
    </citation>
    <scope>NUCLEOTIDE SEQUENCE</scope>
</reference>
<protein>
    <recommendedName>
        <fullName evidence="9">tRNA-binding domain-containing protein</fullName>
    </recommendedName>
</protein>
<sequence>MLRRLTPLLSRSCSVLKCSIYVTNSCSIRPLYKFQMDRIEKILLADDDIEKKIMALRSEVSDVEARIIDNILIERLEKENRELEEEIQKYRNELTQLELANGRRQIAFANILQQSKINEIISTKENAVEEKSKDSLAPQNVSKTDDAAYNVESKKVKKEQKKGDKPDKKKSDKSEVKKDGAEEPPVDVGRLDLRVGKIVHIEKHPDADSLYVEKVEIGRKEPITVVSGLVKHIPIEDMLNSLVVILANLKPAKMRGITSEGMVMCASSDGVVEVLRPPSESVPGDVVTCSGYINSPDAVLNPKKKVFETVAPDLKTDSEMIATYKGERWSVESKGFVKAQTLKGANIK</sequence>
<dbReference type="Proteomes" id="UP001152798">
    <property type="component" value="Chromosome 5"/>
</dbReference>
<dbReference type="CDD" id="cd02799">
    <property type="entry name" value="tRNA_bind_EMAP-II_like"/>
    <property type="match status" value="1"/>
</dbReference>
<comment type="subcellular location">
    <subcellularLocation>
        <location evidence="1">Cytoplasm</location>
    </subcellularLocation>
</comment>
<gene>
    <name evidence="10" type="ORF">NEZAVI_LOCUS10840</name>
</gene>
<evidence type="ECO:0000256" key="2">
    <source>
        <dbReference type="ARBA" id="ARBA00022490"/>
    </source>
</evidence>
<keyword evidence="5" id="KW-0648">Protein biosynthesis</keyword>
<dbReference type="InterPro" id="IPR002547">
    <property type="entry name" value="tRNA-bd_dom"/>
</dbReference>
<evidence type="ECO:0000256" key="4">
    <source>
        <dbReference type="ARBA" id="ARBA00022884"/>
    </source>
</evidence>
<feature type="domain" description="TRNA-binding" evidence="9">
    <location>
        <begin position="187"/>
        <end position="288"/>
    </location>
</feature>
<dbReference type="SUPFAM" id="SSF50249">
    <property type="entry name" value="Nucleic acid-binding proteins"/>
    <property type="match status" value="1"/>
</dbReference>
<dbReference type="PANTHER" id="PTHR11586:SF33">
    <property type="entry name" value="AMINOACYL TRNA SYNTHASE COMPLEX-INTERACTING MULTIFUNCTIONAL PROTEIN 1"/>
    <property type="match status" value="1"/>
</dbReference>
<keyword evidence="3 6" id="KW-0820">tRNA-binding</keyword>
<dbReference type="AlphaFoldDB" id="A0A9P0MR43"/>
<dbReference type="PANTHER" id="PTHR11586">
    <property type="entry name" value="TRNA-AMINOACYLATION COFACTOR ARC1 FAMILY MEMBER"/>
    <property type="match status" value="1"/>
</dbReference>
<feature type="compositionally biased region" description="Basic and acidic residues" evidence="8">
    <location>
        <begin position="161"/>
        <end position="181"/>
    </location>
</feature>